<dbReference type="STRING" id="1802333.A3G03_01925"/>
<dbReference type="EMBL" id="MHSL01000035">
    <property type="protein sequence ID" value="OHA42959.1"/>
    <property type="molecule type" value="Genomic_DNA"/>
</dbReference>
<comment type="caution">
    <text evidence="1">The sequence shown here is derived from an EMBL/GenBank/DDBJ whole genome shotgun (WGS) entry which is preliminary data.</text>
</comment>
<protein>
    <submittedName>
        <fullName evidence="1">Uncharacterized protein</fullName>
    </submittedName>
</protein>
<dbReference type="AlphaFoldDB" id="A0A1G2P5I5"/>
<reference evidence="1 2" key="1">
    <citation type="journal article" date="2016" name="Nat. Commun.">
        <title>Thousands of microbial genomes shed light on interconnected biogeochemical processes in an aquifer system.</title>
        <authorList>
            <person name="Anantharaman K."/>
            <person name="Brown C.T."/>
            <person name="Hug L.A."/>
            <person name="Sharon I."/>
            <person name="Castelle C.J."/>
            <person name="Probst A.J."/>
            <person name="Thomas B.C."/>
            <person name="Singh A."/>
            <person name="Wilkins M.J."/>
            <person name="Karaoz U."/>
            <person name="Brodie E.L."/>
            <person name="Williams K.H."/>
            <person name="Hubbard S.S."/>
            <person name="Banfield J.F."/>
        </authorList>
    </citation>
    <scope>NUCLEOTIDE SEQUENCE [LARGE SCALE GENOMIC DNA]</scope>
</reference>
<dbReference type="Proteomes" id="UP000176355">
    <property type="component" value="Unassembled WGS sequence"/>
</dbReference>
<proteinExistence type="predicted"/>
<sequence>MINLQFSFNNPEVIPVLVGHRSNETTEERVVRKSHASGRLMIEPTEKCSIVDTLDGIESVGYELVDAFHQERIDPKDPTGRRRYHTVRFQFARSETAQISDEFKAIRDQIRNEFQDICEVAQWRVRAFLNPFYRNGEEVQGKNAVSINFEARNPLFHPNGEPVLVWRKDERGNRLGNAPVPPKANRDLVVVNGEVSLVAT</sequence>
<organism evidence="1 2">
    <name type="scientific">Candidatus Taylorbacteria bacterium RIFCSPLOWO2_12_FULL_44_15c</name>
    <dbReference type="NCBI Taxonomy" id="1802333"/>
    <lineage>
        <taxon>Bacteria</taxon>
        <taxon>Candidatus Tayloriibacteriota</taxon>
    </lineage>
</organism>
<name>A0A1G2P5I5_9BACT</name>
<accession>A0A1G2P5I5</accession>
<evidence type="ECO:0000313" key="2">
    <source>
        <dbReference type="Proteomes" id="UP000176355"/>
    </source>
</evidence>
<evidence type="ECO:0000313" key="1">
    <source>
        <dbReference type="EMBL" id="OHA42959.1"/>
    </source>
</evidence>
<gene>
    <name evidence="1" type="ORF">A3G03_01925</name>
</gene>